<evidence type="ECO:0000259" key="7">
    <source>
        <dbReference type="Pfam" id="PF04542"/>
    </source>
</evidence>
<dbReference type="GO" id="GO:0006352">
    <property type="term" value="P:DNA-templated transcription initiation"/>
    <property type="evidence" value="ECO:0007669"/>
    <property type="project" value="InterPro"/>
</dbReference>
<dbReference type="AlphaFoldDB" id="A0A5C5XDI5"/>
<keyword evidence="2 6" id="KW-0805">Transcription regulation</keyword>
<accession>A0A5C5XDI5</accession>
<feature type="domain" description="RNA polymerase sigma-70 region 2" evidence="7">
    <location>
        <begin position="46"/>
        <end position="112"/>
    </location>
</feature>
<dbReference type="InterPro" id="IPR007627">
    <property type="entry name" value="RNA_pol_sigma70_r2"/>
</dbReference>
<evidence type="ECO:0000256" key="3">
    <source>
        <dbReference type="ARBA" id="ARBA00023082"/>
    </source>
</evidence>
<dbReference type="InterPro" id="IPR013325">
    <property type="entry name" value="RNA_pol_sigma_r2"/>
</dbReference>
<dbReference type="SUPFAM" id="SSF88946">
    <property type="entry name" value="Sigma2 domain of RNA polymerase sigma factors"/>
    <property type="match status" value="1"/>
</dbReference>
<dbReference type="InterPro" id="IPR000838">
    <property type="entry name" value="RNA_pol_sigma70_ECF_CS"/>
</dbReference>
<evidence type="ECO:0000313" key="9">
    <source>
        <dbReference type="Proteomes" id="UP000316095"/>
    </source>
</evidence>
<dbReference type="Proteomes" id="UP000316095">
    <property type="component" value="Unassembled WGS sequence"/>
</dbReference>
<dbReference type="PANTHER" id="PTHR43133:SF51">
    <property type="entry name" value="RNA POLYMERASE SIGMA FACTOR"/>
    <property type="match status" value="1"/>
</dbReference>
<reference evidence="8 9" key="1">
    <citation type="submission" date="2019-02" db="EMBL/GenBank/DDBJ databases">
        <title>Deep-cultivation of Planctomycetes and their phenomic and genomic characterization uncovers novel biology.</title>
        <authorList>
            <person name="Wiegand S."/>
            <person name="Jogler M."/>
            <person name="Boedeker C."/>
            <person name="Pinto D."/>
            <person name="Vollmers J."/>
            <person name="Rivas-Marin E."/>
            <person name="Kohn T."/>
            <person name="Peeters S.H."/>
            <person name="Heuer A."/>
            <person name="Rast P."/>
            <person name="Oberbeckmann S."/>
            <person name="Bunk B."/>
            <person name="Jeske O."/>
            <person name="Meyerdierks A."/>
            <person name="Storesund J.E."/>
            <person name="Kallscheuer N."/>
            <person name="Luecker S."/>
            <person name="Lage O.M."/>
            <person name="Pohl T."/>
            <person name="Merkel B.J."/>
            <person name="Hornburger P."/>
            <person name="Mueller R.-W."/>
            <person name="Bruemmer F."/>
            <person name="Labrenz M."/>
            <person name="Spormann A.M."/>
            <person name="Op Den Camp H."/>
            <person name="Overmann J."/>
            <person name="Amann R."/>
            <person name="Jetten M.S.M."/>
            <person name="Mascher T."/>
            <person name="Medema M.H."/>
            <person name="Devos D.P."/>
            <person name="Kaster A.-K."/>
            <person name="Ovreas L."/>
            <person name="Rohde M."/>
            <person name="Galperin M.Y."/>
            <person name="Jogler C."/>
        </authorList>
    </citation>
    <scope>NUCLEOTIDE SEQUENCE [LARGE SCALE GENOMIC DNA]</scope>
    <source>
        <strain evidence="8 9">Pan54</strain>
    </source>
</reference>
<keyword evidence="5 6" id="KW-0804">Transcription</keyword>
<dbReference type="Pfam" id="PF04542">
    <property type="entry name" value="Sigma70_r2"/>
    <property type="match status" value="1"/>
</dbReference>
<name>A0A5C5XDI5_9PLAN</name>
<keyword evidence="9" id="KW-1185">Reference proteome</keyword>
<sequence length="213" mass="24633">MGNLSEITAISLCMNAYEMNDINDHQLEKAICRTQKGEPAAFEIVVRRFEAPLRAWLAGHVPPGIDVDEVAQRTFVAAYTRLEEYTPGTQFGSWLFTIANYQLKTELTRLRRVADYHARYAPDLLQRELERRSSEPPEIFVERLDYLKVCVDSLGEHLRRFITWRYEEEIPLDEMASRCGRSVAAVKKQLWLIRQKLQQCVENRVAAAEGELS</sequence>
<evidence type="ECO:0000256" key="5">
    <source>
        <dbReference type="ARBA" id="ARBA00023163"/>
    </source>
</evidence>
<evidence type="ECO:0000256" key="1">
    <source>
        <dbReference type="ARBA" id="ARBA00010641"/>
    </source>
</evidence>
<dbReference type="InterPro" id="IPR014284">
    <property type="entry name" value="RNA_pol_sigma-70_dom"/>
</dbReference>
<dbReference type="InterPro" id="IPR039425">
    <property type="entry name" value="RNA_pol_sigma-70-like"/>
</dbReference>
<dbReference type="Gene3D" id="1.10.1740.10">
    <property type="match status" value="1"/>
</dbReference>
<evidence type="ECO:0000256" key="6">
    <source>
        <dbReference type="RuleBase" id="RU000716"/>
    </source>
</evidence>
<dbReference type="PROSITE" id="PS01063">
    <property type="entry name" value="SIGMA70_ECF"/>
    <property type="match status" value="1"/>
</dbReference>
<evidence type="ECO:0000256" key="4">
    <source>
        <dbReference type="ARBA" id="ARBA00023125"/>
    </source>
</evidence>
<protein>
    <recommendedName>
        <fullName evidence="6">RNA polymerase sigma factor</fullName>
    </recommendedName>
</protein>
<dbReference type="Gene3D" id="1.10.10.10">
    <property type="entry name" value="Winged helix-like DNA-binding domain superfamily/Winged helix DNA-binding domain"/>
    <property type="match status" value="1"/>
</dbReference>
<dbReference type="GO" id="GO:0003677">
    <property type="term" value="F:DNA binding"/>
    <property type="evidence" value="ECO:0007669"/>
    <property type="project" value="UniProtKB-KW"/>
</dbReference>
<dbReference type="EMBL" id="SJPG01000001">
    <property type="protein sequence ID" value="TWT60451.1"/>
    <property type="molecule type" value="Genomic_DNA"/>
</dbReference>
<proteinExistence type="inferred from homology"/>
<dbReference type="SUPFAM" id="SSF88659">
    <property type="entry name" value="Sigma3 and sigma4 domains of RNA polymerase sigma factors"/>
    <property type="match status" value="1"/>
</dbReference>
<comment type="caution">
    <text evidence="8">The sequence shown here is derived from an EMBL/GenBank/DDBJ whole genome shotgun (WGS) entry which is preliminary data.</text>
</comment>
<dbReference type="InterPro" id="IPR013324">
    <property type="entry name" value="RNA_pol_sigma_r3/r4-like"/>
</dbReference>
<keyword evidence="3 6" id="KW-0731">Sigma factor</keyword>
<dbReference type="PANTHER" id="PTHR43133">
    <property type="entry name" value="RNA POLYMERASE ECF-TYPE SIGMA FACTO"/>
    <property type="match status" value="1"/>
</dbReference>
<dbReference type="NCBIfam" id="TIGR02937">
    <property type="entry name" value="sigma70-ECF"/>
    <property type="match status" value="1"/>
</dbReference>
<gene>
    <name evidence="8" type="primary">rpoE_1</name>
    <name evidence="8" type="ORF">Pan54_11650</name>
</gene>
<comment type="similarity">
    <text evidence="1 6">Belongs to the sigma-70 factor family. ECF subfamily.</text>
</comment>
<dbReference type="InterPro" id="IPR036388">
    <property type="entry name" value="WH-like_DNA-bd_sf"/>
</dbReference>
<evidence type="ECO:0000313" key="8">
    <source>
        <dbReference type="EMBL" id="TWT60451.1"/>
    </source>
</evidence>
<evidence type="ECO:0000256" key="2">
    <source>
        <dbReference type="ARBA" id="ARBA00023015"/>
    </source>
</evidence>
<dbReference type="GO" id="GO:0016987">
    <property type="term" value="F:sigma factor activity"/>
    <property type="evidence" value="ECO:0007669"/>
    <property type="project" value="UniProtKB-KW"/>
</dbReference>
<organism evidence="8 9">
    <name type="scientific">Rubinisphaera italica</name>
    <dbReference type="NCBI Taxonomy" id="2527969"/>
    <lineage>
        <taxon>Bacteria</taxon>
        <taxon>Pseudomonadati</taxon>
        <taxon>Planctomycetota</taxon>
        <taxon>Planctomycetia</taxon>
        <taxon>Planctomycetales</taxon>
        <taxon>Planctomycetaceae</taxon>
        <taxon>Rubinisphaera</taxon>
    </lineage>
</organism>
<keyword evidence="4 6" id="KW-0238">DNA-binding</keyword>